<dbReference type="RefSeq" id="WP_071138215.1">
    <property type="nucleotide sequence ID" value="NZ_JBASDY010000297.1"/>
</dbReference>
<dbReference type="GO" id="GO:0051539">
    <property type="term" value="F:4 iron, 4 sulfur cluster binding"/>
    <property type="evidence" value="ECO:0007669"/>
    <property type="project" value="UniProtKB-KW"/>
</dbReference>
<dbReference type="Gene3D" id="3.80.30.20">
    <property type="entry name" value="tm_1862 like domain"/>
    <property type="match status" value="1"/>
</dbReference>
<dbReference type="SFLD" id="SFLDG01086">
    <property type="entry name" value="elongater_protein-like"/>
    <property type="match status" value="1"/>
</dbReference>
<proteinExistence type="predicted"/>
<gene>
    <name evidence="8" type="primary">ytqA</name>
    <name evidence="8" type="ORF">ING2E5A_1171</name>
</gene>
<dbReference type="InterPro" id="IPR006638">
    <property type="entry name" value="Elp3/MiaA/NifB-like_rSAM"/>
</dbReference>
<dbReference type="Pfam" id="PF04055">
    <property type="entry name" value="Radical_SAM"/>
    <property type="match status" value="1"/>
</dbReference>
<dbReference type="SUPFAM" id="SSF102114">
    <property type="entry name" value="Radical SAM enzymes"/>
    <property type="match status" value="1"/>
</dbReference>
<name>A0A1G4G681_9BACT</name>
<organism evidence="8 9">
    <name type="scientific">Petrimonas mucosa</name>
    <dbReference type="NCBI Taxonomy" id="1642646"/>
    <lineage>
        <taxon>Bacteria</taxon>
        <taxon>Pseudomonadati</taxon>
        <taxon>Bacteroidota</taxon>
        <taxon>Bacteroidia</taxon>
        <taxon>Bacteroidales</taxon>
        <taxon>Dysgonomonadaceae</taxon>
        <taxon>Petrimonas</taxon>
    </lineage>
</organism>
<dbReference type="SFLD" id="SFLDG01091">
    <property type="entry name" value="uncharacterized_CHP01210-like"/>
    <property type="match status" value="1"/>
</dbReference>
<evidence type="ECO:0000313" key="9">
    <source>
        <dbReference type="Proteomes" id="UP000178485"/>
    </source>
</evidence>
<dbReference type="SFLD" id="SFLDS00029">
    <property type="entry name" value="Radical_SAM"/>
    <property type="match status" value="1"/>
</dbReference>
<evidence type="ECO:0000313" key="8">
    <source>
        <dbReference type="EMBL" id="SCM57071.1"/>
    </source>
</evidence>
<dbReference type="PANTHER" id="PTHR11135:SF1">
    <property type="entry name" value="PROTEIN YHCC"/>
    <property type="match status" value="1"/>
</dbReference>
<dbReference type="InterPro" id="IPR058240">
    <property type="entry name" value="rSAM_sf"/>
</dbReference>
<sequence>MQPAKPYRDFAEFLSQKFAFKVQKISINAGFTCPNRDGSKGRGGCTYCNNQSFSPGYGKPTKNVSEQLRDGIGFFSHKYPEMKYLAYFQSYTNTYDTIEKLTALYEEALAYPDVVGLIVGTRPDCMPGELLDYFEELGRERFLLIEYGVESTLNKTLERINRQHSWEESAEAIIKTAERGIPVGAHLILGLPGETYDDILRHADEISRLPLTTVKLHQLQIIRGTAMAKEYRLLPESFHLFELDEYVDLCVDFSERLNPSFYIERFASQSPPSLLIAPDWGVKNYELTDKVMKRFLKRETWQGRKFSVKDS</sequence>
<dbReference type="AlphaFoldDB" id="A0A1G4G681"/>
<dbReference type="Pfam" id="PF16199">
    <property type="entry name" value="Radical_SAM_C"/>
    <property type="match status" value="1"/>
</dbReference>
<evidence type="ECO:0000256" key="3">
    <source>
        <dbReference type="ARBA" id="ARBA00022691"/>
    </source>
</evidence>
<dbReference type="PANTHER" id="PTHR11135">
    <property type="entry name" value="HISTONE ACETYLTRANSFERASE-RELATED"/>
    <property type="match status" value="1"/>
</dbReference>
<evidence type="ECO:0000256" key="2">
    <source>
        <dbReference type="ARBA" id="ARBA00022485"/>
    </source>
</evidence>
<dbReference type="GO" id="GO:0046872">
    <property type="term" value="F:metal ion binding"/>
    <property type="evidence" value="ECO:0007669"/>
    <property type="project" value="UniProtKB-KW"/>
</dbReference>
<evidence type="ECO:0000259" key="7">
    <source>
        <dbReference type="PROSITE" id="PS51918"/>
    </source>
</evidence>
<evidence type="ECO:0000256" key="5">
    <source>
        <dbReference type="ARBA" id="ARBA00023004"/>
    </source>
</evidence>
<feature type="domain" description="Radical SAM core" evidence="7">
    <location>
        <begin position="17"/>
        <end position="256"/>
    </location>
</feature>
<dbReference type="GO" id="GO:0003824">
    <property type="term" value="F:catalytic activity"/>
    <property type="evidence" value="ECO:0007669"/>
    <property type="project" value="InterPro"/>
</dbReference>
<keyword evidence="3" id="KW-0949">S-adenosyl-L-methionine</keyword>
<dbReference type="InterPro" id="IPR007197">
    <property type="entry name" value="rSAM"/>
</dbReference>
<evidence type="ECO:0000256" key="1">
    <source>
        <dbReference type="ARBA" id="ARBA00001966"/>
    </source>
</evidence>
<keyword evidence="5" id="KW-0408">Iron</keyword>
<keyword evidence="2" id="KW-0004">4Fe-4S</keyword>
<dbReference type="InterPro" id="IPR023404">
    <property type="entry name" value="rSAM_horseshoe"/>
</dbReference>
<accession>A0A1G4G681</accession>
<keyword evidence="9" id="KW-1185">Reference proteome</keyword>
<evidence type="ECO:0000256" key="6">
    <source>
        <dbReference type="ARBA" id="ARBA00023014"/>
    </source>
</evidence>
<evidence type="ECO:0000256" key="4">
    <source>
        <dbReference type="ARBA" id="ARBA00022723"/>
    </source>
</evidence>
<dbReference type="PROSITE" id="PS51918">
    <property type="entry name" value="RADICAL_SAM"/>
    <property type="match status" value="1"/>
</dbReference>
<dbReference type="KEGG" id="pmuc:ING2E5A_1171"/>
<comment type="cofactor">
    <cofactor evidence="1">
        <name>[4Fe-4S] cluster</name>
        <dbReference type="ChEBI" id="CHEBI:49883"/>
    </cofactor>
</comment>
<dbReference type="Proteomes" id="UP000178485">
    <property type="component" value="Chromosome i"/>
</dbReference>
<reference evidence="8 9" key="1">
    <citation type="submission" date="2016-08" db="EMBL/GenBank/DDBJ databases">
        <authorList>
            <person name="Seilhamer J.J."/>
        </authorList>
    </citation>
    <scope>NUCLEOTIDE SEQUENCE [LARGE SCALE GENOMIC DNA]</scope>
    <source>
        <strain evidence="8">ING2-E5A</strain>
    </source>
</reference>
<keyword evidence="6" id="KW-0411">Iron-sulfur</keyword>
<dbReference type="EMBL" id="LT608328">
    <property type="protein sequence ID" value="SCM57071.1"/>
    <property type="molecule type" value="Genomic_DNA"/>
</dbReference>
<dbReference type="InterPro" id="IPR032432">
    <property type="entry name" value="Radical_SAM_C"/>
</dbReference>
<dbReference type="SMART" id="SM00729">
    <property type="entry name" value="Elp3"/>
    <property type="match status" value="1"/>
</dbReference>
<dbReference type="InterPro" id="IPR005911">
    <property type="entry name" value="YhcC-like"/>
</dbReference>
<dbReference type="STRING" id="1642646.ING2E5A_1171"/>
<dbReference type="NCBIfam" id="TIGR01212">
    <property type="entry name" value="TIGR01212 family radical SAM protein"/>
    <property type="match status" value="1"/>
</dbReference>
<dbReference type="CDD" id="cd01335">
    <property type="entry name" value="Radical_SAM"/>
    <property type="match status" value="1"/>
</dbReference>
<protein>
    <recommendedName>
        <fullName evidence="7">Radical SAM core domain-containing protein</fullName>
    </recommendedName>
</protein>
<dbReference type="InterPro" id="IPR039661">
    <property type="entry name" value="ELP3"/>
</dbReference>
<keyword evidence="4" id="KW-0479">Metal-binding</keyword>